<organism evidence="2 3">
    <name type="scientific">Kwoniella newhampshirensis</name>
    <dbReference type="NCBI Taxonomy" id="1651941"/>
    <lineage>
        <taxon>Eukaryota</taxon>
        <taxon>Fungi</taxon>
        <taxon>Dikarya</taxon>
        <taxon>Basidiomycota</taxon>
        <taxon>Agaricomycotina</taxon>
        <taxon>Tremellomycetes</taxon>
        <taxon>Tremellales</taxon>
        <taxon>Cryptococcaceae</taxon>
        <taxon>Kwoniella</taxon>
    </lineage>
</organism>
<accession>A0AAW0YVS6</accession>
<reference evidence="2 3" key="1">
    <citation type="journal article" date="2024" name="bioRxiv">
        <title>Comparative genomics of Cryptococcus and Kwoniella reveals pathogenesis evolution and contrasting karyotype dynamics via intercentromeric recombination or chromosome fusion.</title>
        <authorList>
            <person name="Coelho M.A."/>
            <person name="David-Palma M."/>
            <person name="Shea T."/>
            <person name="Bowers K."/>
            <person name="McGinley-Smith S."/>
            <person name="Mohammad A.W."/>
            <person name="Gnirke A."/>
            <person name="Yurkov A.M."/>
            <person name="Nowrousian M."/>
            <person name="Sun S."/>
            <person name="Cuomo C.A."/>
            <person name="Heitman J."/>
        </authorList>
    </citation>
    <scope>NUCLEOTIDE SEQUENCE [LARGE SCALE GENOMIC DNA]</scope>
    <source>
        <strain evidence="2 3">CBS 13917</strain>
    </source>
</reference>
<keyword evidence="3" id="KW-1185">Reference proteome</keyword>
<sequence>MSSSPSSSPSVLQVGESSRRHSMSSPPQPSRLTRSDFAAYASILDGIQTDAEEDLAKSLMRRREDRSTSTRAGEPEVPDVTIDDEVDNTGRQRSVSRPRRVDGPEFAPVYQDAVHSTAVKKRKKLRKGSVNHDGTRWPLPPSDLPTYIPTLEETIVTFASTYIRENRLFLPSLVSESEDDDPYPLLPPSLVPSTIRMINQILVNLAGVRPAETKKRRKTMSTMDGSAVLNIASMDSKTRPIVQTAQGRLKEIYQPVEPDVLAYRLGLLENMNAYDDVVPPSSSLYASVLPKQDRATRPHQSQAELQQRAERRRLRAAKKQAKEERRRSAEKHKRRKEDGSVKEKDGRKDPKETQITQ</sequence>
<dbReference type="KEGG" id="kne:92183158"/>
<feature type="compositionally biased region" description="Low complexity" evidence="1">
    <location>
        <begin position="1"/>
        <end position="10"/>
    </location>
</feature>
<proteinExistence type="predicted"/>
<gene>
    <name evidence="2" type="ORF">IAR55_005900</name>
</gene>
<feature type="compositionally biased region" description="Basic and acidic residues" evidence="1">
    <location>
        <begin position="336"/>
        <end position="357"/>
    </location>
</feature>
<name>A0AAW0YVS6_9TREE</name>
<feature type="region of interest" description="Disordered" evidence="1">
    <location>
        <begin position="1"/>
        <end position="36"/>
    </location>
</feature>
<dbReference type="EMBL" id="JBCAWK010000011">
    <property type="protein sequence ID" value="KAK8846812.1"/>
    <property type="molecule type" value="Genomic_DNA"/>
</dbReference>
<dbReference type="GeneID" id="92183158"/>
<evidence type="ECO:0000256" key="1">
    <source>
        <dbReference type="SAM" id="MobiDB-lite"/>
    </source>
</evidence>
<feature type="region of interest" description="Disordered" evidence="1">
    <location>
        <begin position="55"/>
        <end position="139"/>
    </location>
</feature>
<protein>
    <submittedName>
        <fullName evidence="2">Uncharacterized protein</fullName>
    </submittedName>
</protein>
<dbReference type="AlphaFoldDB" id="A0AAW0YVS6"/>
<comment type="caution">
    <text evidence="2">The sequence shown here is derived from an EMBL/GenBank/DDBJ whole genome shotgun (WGS) entry which is preliminary data.</text>
</comment>
<feature type="compositionally biased region" description="Basic residues" evidence="1">
    <location>
        <begin position="310"/>
        <end position="319"/>
    </location>
</feature>
<feature type="region of interest" description="Disordered" evidence="1">
    <location>
        <begin position="291"/>
        <end position="357"/>
    </location>
</feature>
<evidence type="ECO:0000313" key="3">
    <source>
        <dbReference type="Proteomes" id="UP001388673"/>
    </source>
</evidence>
<evidence type="ECO:0000313" key="2">
    <source>
        <dbReference type="EMBL" id="KAK8846812.1"/>
    </source>
</evidence>
<dbReference type="RefSeq" id="XP_066800762.1">
    <property type="nucleotide sequence ID" value="XM_066948989.1"/>
</dbReference>
<feature type="compositionally biased region" description="Basic residues" evidence="1">
    <location>
        <begin position="118"/>
        <end position="129"/>
    </location>
</feature>
<dbReference type="Proteomes" id="UP001388673">
    <property type="component" value="Unassembled WGS sequence"/>
</dbReference>